<keyword evidence="9" id="KW-0132">Cell division</keyword>
<keyword evidence="9" id="KW-0131">Cell cycle</keyword>
<proteinExistence type="inferred from homology"/>
<dbReference type="AlphaFoldDB" id="A0A8E0NB39"/>
<comment type="similarity">
    <text evidence="7">Belongs to the MraZ family.</text>
</comment>
<dbReference type="InterPro" id="IPR003444">
    <property type="entry name" value="MraZ"/>
</dbReference>
<dbReference type="Pfam" id="PF02381">
    <property type="entry name" value="MraZ"/>
    <property type="match status" value="1"/>
</dbReference>
<dbReference type="InterPro" id="IPR020603">
    <property type="entry name" value="MraZ_dom"/>
</dbReference>
<evidence type="ECO:0000256" key="6">
    <source>
        <dbReference type="ARBA" id="ARBA00023163"/>
    </source>
</evidence>
<dbReference type="CDD" id="cd16320">
    <property type="entry name" value="MraZ_N"/>
    <property type="match status" value="1"/>
</dbReference>
<dbReference type="GO" id="GO:0051301">
    <property type="term" value="P:cell division"/>
    <property type="evidence" value="ECO:0007669"/>
    <property type="project" value="UniProtKB-KW"/>
</dbReference>
<gene>
    <name evidence="7" type="primary">mraZ</name>
    <name evidence="9" type="ORF">MBEBAB_1168</name>
</gene>
<comment type="caution">
    <text evidence="9">The sequence shown here is derived from an EMBL/GenBank/DDBJ whole genome shotgun (WGS) entry which is preliminary data.</text>
</comment>
<accession>A0A8E0NB39</accession>
<evidence type="ECO:0000256" key="1">
    <source>
        <dbReference type="ARBA" id="ARBA00013860"/>
    </source>
</evidence>
<dbReference type="HAMAP" id="MF_01008">
    <property type="entry name" value="MraZ"/>
    <property type="match status" value="1"/>
</dbReference>
<keyword evidence="10" id="KW-1185">Reference proteome</keyword>
<feature type="domain" description="SpoVT-AbrB" evidence="8">
    <location>
        <begin position="5"/>
        <end position="51"/>
    </location>
</feature>
<reference evidence="10" key="1">
    <citation type="journal article" date="2013" name="Genome Announc.">
        <title>Draft Genome Sequence of the Dimorphic Prosthecate Bacterium Brevundimonas abyssalis TAR-001T.</title>
        <authorList>
            <person name="Tsubouchi T."/>
            <person name="Nishi S."/>
            <person name="Usui K."/>
            <person name="Shimane Y."/>
            <person name="Takaki Y."/>
            <person name="Maruyama T."/>
            <person name="Hatada Y."/>
        </authorList>
    </citation>
    <scope>NUCLEOTIDE SEQUENCE [LARGE SCALE GENOMIC DNA]</scope>
    <source>
        <strain evidence="10">TAR-001</strain>
    </source>
</reference>
<protein>
    <recommendedName>
        <fullName evidence="1 7">Transcriptional regulator MraZ</fullName>
    </recommendedName>
</protein>
<keyword evidence="6 7" id="KW-0804">Transcription</keyword>
<dbReference type="CDD" id="cd16321">
    <property type="entry name" value="MraZ_C"/>
    <property type="match status" value="1"/>
</dbReference>
<comment type="subcellular location">
    <subcellularLocation>
        <location evidence="7">Cytoplasm</location>
        <location evidence="7">Nucleoid</location>
    </subcellularLocation>
</comment>
<comment type="subunit">
    <text evidence="7">Forms oligomers.</text>
</comment>
<evidence type="ECO:0000256" key="7">
    <source>
        <dbReference type="HAMAP-Rule" id="MF_01008"/>
    </source>
</evidence>
<dbReference type="InterPro" id="IPR038619">
    <property type="entry name" value="MraZ_sf"/>
</dbReference>
<sequence length="158" mass="17639">MFLSTHEKQLDAKRRLQAPQEFRTAENGAVTGLYCFPSIEADCLEAGGEGFVAAYRAFIDSIPFGDPFRAAMESQFYGGLKQLSYDTAGRITLTEALVERGGLTSEVVMVGLGDRFQIWDRARWREHEAEQRKLAQQAMREMGEARRRASLAVRGEGG</sequence>
<dbReference type="InterPro" id="IPR035642">
    <property type="entry name" value="MraZ_N"/>
</dbReference>
<dbReference type="PANTHER" id="PTHR34701:SF1">
    <property type="entry name" value="TRANSCRIPTIONAL REGULATOR MRAZ"/>
    <property type="match status" value="1"/>
</dbReference>
<evidence type="ECO:0000313" key="10">
    <source>
        <dbReference type="Proteomes" id="UP000016569"/>
    </source>
</evidence>
<evidence type="ECO:0000256" key="3">
    <source>
        <dbReference type="ARBA" id="ARBA00022737"/>
    </source>
</evidence>
<name>A0A8E0NB39_9CAUL</name>
<dbReference type="GO" id="GO:0005737">
    <property type="term" value="C:cytoplasm"/>
    <property type="evidence" value="ECO:0007669"/>
    <property type="project" value="UniProtKB-UniRule"/>
</dbReference>
<dbReference type="GO" id="GO:2000143">
    <property type="term" value="P:negative regulation of DNA-templated transcription initiation"/>
    <property type="evidence" value="ECO:0007669"/>
    <property type="project" value="TreeGrafter"/>
</dbReference>
<dbReference type="SUPFAM" id="SSF89447">
    <property type="entry name" value="AbrB/MazE/MraZ-like"/>
    <property type="match status" value="1"/>
</dbReference>
<dbReference type="OrthoDB" id="9807753at2"/>
<dbReference type="EMBL" id="BATC01000014">
    <property type="protein sequence ID" value="GAD58918.1"/>
    <property type="molecule type" value="Genomic_DNA"/>
</dbReference>
<dbReference type="Gene3D" id="3.40.1550.20">
    <property type="entry name" value="Transcriptional regulator MraZ domain"/>
    <property type="match status" value="1"/>
</dbReference>
<evidence type="ECO:0000259" key="8">
    <source>
        <dbReference type="PROSITE" id="PS51740"/>
    </source>
</evidence>
<dbReference type="PROSITE" id="PS51740">
    <property type="entry name" value="SPOVT_ABRB"/>
    <property type="match status" value="2"/>
</dbReference>
<feature type="domain" description="SpoVT-AbrB" evidence="8">
    <location>
        <begin position="80"/>
        <end position="123"/>
    </location>
</feature>
<keyword evidence="3" id="KW-0677">Repeat</keyword>
<dbReference type="InterPro" id="IPR035644">
    <property type="entry name" value="MraZ_C"/>
</dbReference>
<keyword evidence="4 7" id="KW-0805">Transcription regulation</keyword>
<dbReference type="GO" id="GO:0000976">
    <property type="term" value="F:transcription cis-regulatory region binding"/>
    <property type="evidence" value="ECO:0007669"/>
    <property type="project" value="TreeGrafter"/>
</dbReference>
<evidence type="ECO:0000256" key="5">
    <source>
        <dbReference type="ARBA" id="ARBA00023125"/>
    </source>
</evidence>
<dbReference type="Proteomes" id="UP000016569">
    <property type="component" value="Unassembled WGS sequence"/>
</dbReference>
<keyword evidence="5 7" id="KW-0238">DNA-binding</keyword>
<keyword evidence="2 7" id="KW-0963">Cytoplasm</keyword>
<evidence type="ECO:0000256" key="4">
    <source>
        <dbReference type="ARBA" id="ARBA00023015"/>
    </source>
</evidence>
<dbReference type="GO" id="GO:0009295">
    <property type="term" value="C:nucleoid"/>
    <property type="evidence" value="ECO:0007669"/>
    <property type="project" value="UniProtKB-SubCell"/>
</dbReference>
<dbReference type="InterPro" id="IPR037914">
    <property type="entry name" value="SpoVT-AbrB_sf"/>
</dbReference>
<dbReference type="RefSeq" id="WP_021697014.1">
    <property type="nucleotide sequence ID" value="NZ_BATC01000014.1"/>
</dbReference>
<dbReference type="InterPro" id="IPR007159">
    <property type="entry name" value="SpoVT-AbrB_dom"/>
</dbReference>
<dbReference type="GO" id="GO:0003700">
    <property type="term" value="F:DNA-binding transcription factor activity"/>
    <property type="evidence" value="ECO:0007669"/>
    <property type="project" value="UniProtKB-UniRule"/>
</dbReference>
<evidence type="ECO:0000313" key="9">
    <source>
        <dbReference type="EMBL" id="GAD58918.1"/>
    </source>
</evidence>
<dbReference type="PANTHER" id="PTHR34701">
    <property type="entry name" value="TRANSCRIPTIONAL REGULATOR MRAZ"/>
    <property type="match status" value="1"/>
</dbReference>
<organism evidence="9 10">
    <name type="scientific">Brevundimonas abyssalis TAR-001</name>
    <dbReference type="NCBI Taxonomy" id="1391729"/>
    <lineage>
        <taxon>Bacteria</taxon>
        <taxon>Pseudomonadati</taxon>
        <taxon>Pseudomonadota</taxon>
        <taxon>Alphaproteobacteria</taxon>
        <taxon>Caulobacterales</taxon>
        <taxon>Caulobacteraceae</taxon>
        <taxon>Brevundimonas</taxon>
    </lineage>
</organism>
<evidence type="ECO:0000256" key="2">
    <source>
        <dbReference type="ARBA" id="ARBA00022490"/>
    </source>
</evidence>